<evidence type="ECO:0000256" key="14">
    <source>
        <dbReference type="PIRSR" id="PIRSR618044-2"/>
    </source>
</evidence>
<feature type="compositionally biased region" description="Low complexity" evidence="16">
    <location>
        <begin position="49"/>
        <end position="62"/>
    </location>
</feature>
<evidence type="ECO:0000313" key="19">
    <source>
        <dbReference type="EMBL" id="CAA9270278.1"/>
    </source>
</evidence>
<evidence type="ECO:0000256" key="15">
    <source>
        <dbReference type="RuleBase" id="RU004016"/>
    </source>
</evidence>
<dbReference type="SMART" id="SM00936">
    <property type="entry name" value="PBP5_C"/>
    <property type="match status" value="1"/>
</dbReference>
<evidence type="ECO:0000256" key="17">
    <source>
        <dbReference type="SAM" id="SignalP"/>
    </source>
</evidence>
<keyword evidence="7 17" id="KW-0732">Signal</keyword>
<feature type="region of interest" description="Disordered" evidence="16">
    <location>
        <begin position="26"/>
        <end position="66"/>
    </location>
</feature>
<dbReference type="InterPro" id="IPR006311">
    <property type="entry name" value="TAT_signal"/>
</dbReference>
<dbReference type="UniPathway" id="UPA00219"/>
<evidence type="ECO:0000256" key="7">
    <source>
        <dbReference type="ARBA" id="ARBA00022729"/>
    </source>
</evidence>
<accession>A0A6J4J7X4</accession>
<evidence type="ECO:0000256" key="12">
    <source>
        <dbReference type="ARBA" id="ARBA00034000"/>
    </source>
</evidence>
<dbReference type="SUPFAM" id="SSF69189">
    <property type="entry name" value="Penicillin-binding protein associated domain"/>
    <property type="match status" value="1"/>
</dbReference>
<dbReference type="InterPro" id="IPR015956">
    <property type="entry name" value="Peniciliin-bd_prot_C_sf"/>
</dbReference>
<dbReference type="InterPro" id="IPR012907">
    <property type="entry name" value="Peptidase_S11_C"/>
</dbReference>
<reference evidence="19" key="1">
    <citation type="submission" date="2020-02" db="EMBL/GenBank/DDBJ databases">
        <authorList>
            <person name="Meier V. D."/>
        </authorList>
    </citation>
    <scope>NUCLEOTIDE SEQUENCE</scope>
    <source>
        <strain evidence="19">AVDCRST_MAG04</strain>
    </source>
</reference>
<evidence type="ECO:0000256" key="16">
    <source>
        <dbReference type="SAM" id="MobiDB-lite"/>
    </source>
</evidence>
<comment type="catalytic activity">
    <reaction evidence="12">
        <text>Preferential cleavage: (Ac)2-L-Lys-D-Ala-|-D-Ala. Also transpeptidation of peptidyl-alanyl moieties that are N-acyl substituents of D-alanine.</text>
        <dbReference type="EC" id="3.4.16.4"/>
    </reaction>
</comment>
<feature type="chain" id="PRO_5026929659" description="serine-type D-Ala-D-Ala carboxypeptidase" evidence="17">
    <location>
        <begin position="34"/>
        <end position="419"/>
    </location>
</feature>
<evidence type="ECO:0000256" key="13">
    <source>
        <dbReference type="PIRSR" id="PIRSR618044-1"/>
    </source>
</evidence>
<dbReference type="Pfam" id="PF00768">
    <property type="entry name" value="Peptidase_S11"/>
    <property type="match status" value="1"/>
</dbReference>
<evidence type="ECO:0000256" key="4">
    <source>
        <dbReference type="ARBA" id="ARBA00012448"/>
    </source>
</evidence>
<name>A0A6J4J7X4_9PROT</name>
<dbReference type="GO" id="GO:0071555">
    <property type="term" value="P:cell wall organization"/>
    <property type="evidence" value="ECO:0007669"/>
    <property type="project" value="UniProtKB-KW"/>
</dbReference>
<dbReference type="Gene3D" id="3.40.710.10">
    <property type="entry name" value="DD-peptidase/beta-lactamase superfamily"/>
    <property type="match status" value="1"/>
</dbReference>
<dbReference type="InterPro" id="IPR037167">
    <property type="entry name" value="Peptidase_S11_C_sf"/>
</dbReference>
<dbReference type="AlphaFoldDB" id="A0A6J4J7X4"/>
<dbReference type="EMBL" id="CADCTL010000216">
    <property type="protein sequence ID" value="CAA9270278.1"/>
    <property type="molecule type" value="Genomic_DNA"/>
</dbReference>
<feature type="compositionally biased region" description="Low complexity" evidence="16">
    <location>
        <begin position="26"/>
        <end position="37"/>
    </location>
</feature>
<evidence type="ECO:0000256" key="10">
    <source>
        <dbReference type="ARBA" id="ARBA00022984"/>
    </source>
</evidence>
<keyword evidence="8 19" id="KW-0378">Hydrolase</keyword>
<keyword evidence="11" id="KW-0961">Cell wall biogenesis/degradation</keyword>
<evidence type="ECO:0000256" key="6">
    <source>
        <dbReference type="ARBA" id="ARBA00022670"/>
    </source>
</evidence>
<dbReference type="Gene3D" id="2.60.410.10">
    <property type="entry name" value="D-Ala-D-Ala carboxypeptidase, C-terminal domain"/>
    <property type="match status" value="1"/>
</dbReference>
<dbReference type="InterPro" id="IPR018044">
    <property type="entry name" value="Peptidase_S11"/>
</dbReference>
<dbReference type="InterPro" id="IPR001967">
    <property type="entry name" value="Peptidase_S11_N"/>
</dbReference>
<comment type="pathway">
    <text evidence="2">Cell wall biogenesis; peptidoglycan biosynthesis.</text>
</comment>
<keyword evidence="10" id="KW-0573">Peptidoglycan synthesis</keyword>
<dbReference type="PRINTS" id="PR00725">
    <property type="entry name" value="DADACBPTASE1"/>
</dbReference>
<comment type="similarity">
    <text evidence="3 15">Belongs to the peptidase S11 family.</text>
</comment>
<gene>
    <name evidence="19" type="ORF">AVDCRST_MAG04-3060</name>
</gene>
<sequence length="419" mass="45388">MSPPAVLRRRRSLLVPAGAALASALLPASPASAQQGGRSRGGSGGGRQGASQSSGPASSPAATPLGPLDTAARQAFVIDYDTDAVLLEKNADERMPPSSMSKLMTMYMVFDMLKQGRFKLDGELPVSERAWRMGGSKMFVQIGATVPVEALMRGVIVQSGNDACVVLAEAISGSEQQFAEAMNDKAREIGLTSSTFRNATGWPDPEHRTTCRDLARLAKRIIADFPEYYSYYNERSFRWNDISQENRNPALARVPGADGLKTGHTDEAGYGLTASAKRGERRLIMVFNGLPTMRARAEESERLLEWGFREFENVSLFRAGEVVEEVPVHLGDRRTVPLVGARDVLVTLPRQWRRNLQARLRYDAPVAAPVAKGRELGRLEVSGQGVPPMSLPLLAGADVGRLGLVPRIPVVLGQLIAGR</sequence>
<feature type="compositionally biased region" description="Gly residues" evidence="16">
    <location>
        <begin position="38"/>
        <end position="48"/>
    </location>
</feature>
<dbReference type="GO" id="GO:0008360">
    <property type="term" value="P:regulation of cell shape"/>
    <property type="evidence" value="ECO:0007669"/>
    <property type="project" value="UniProtKB-KW"/>
</dbReference>
<evidence type="ECO:0000256" key="1">
    <source>
        <dbReference type="ARBA" id="ARBA00003217"/>
    </source>
</evidence>
<feature type="active site" description="Acyl-ester intermediate" evidence="13">
    <location>
        <position position="99"/>
    </location>
</feature>
<dbReference type="Pfam" id="PF07943">
    <property type="entry name" value="PBP5_C"/>
    <property type="match status" value="1"/>
</dbReference>
<dbReference type="EC" id="3.4.16.4" evidence="4"/>
<keyword evidence="9" id="KW-0133">Cell shape</keyword>
<keyword evidence="5 19" id="KW-0121">Carboxypeptidase</keyword>
<keyword evidence="6" id="KW-0645">Protease</keyword>
<feature type="signal peptide" evidence="17">
    <location>
        <begin position="1"/>
        <end position="33"/>
    </location>
</feature>
<evidence type="ECO:0000256" key="3">
    <source>
        <dbReference type="ARBA" id="ARBA00007164"/>
    </source>
</evidence>
<feature type="active site" description="Proton acceptor" evidence="13">
    <location>
        <position position="102"/>
    </location>
</feature>
<organism evidence="19">
    <name type="scientific">uncultured Acetobacteraceae bacterium</name>
    <dbReference type="NCBI Taxonomy" id="169975"/>
    <lineage>
        <taxon>Bacteria</taxon>
        <taxon>Pseudomonadati</taxon>
        <taxon>Pseudomonadota</taxon>
        <taxon>Alphaproteobacteria</taxon>
        <taxon>Acetobacterales</taxon>
        <taxon>Acetobacteraceae</taxon>
        <taxon>environmental samples</taxon>
    </lineage>
</organism>
<dbReference type="InterPro" id="IPR012338">
    <property type="entry name" value="Beta-lactam/transpept-like"/>
</dbReference>
<comment type="function">
    <text evidence="1">Removes C-terminal D-alanyl residues from sugar-peptide cell wall precursors.</text>
</comment>
<feature type="active site" evidence="13">
    <location>
        <position position="159"/>
    </location>
</feature>
<feature type="binding site" evidence="14">
    <location>
        <position position="261"/>
    </location>
    <ligand>
        <name>substrate</name>
    </ligand>
</feature>
<dbReference type="GO" id="GO:0006508">
    <property type="term" value="P:proteolysis"/>
    <property type="evidence" value="ECO:0007669"/>
    <property type="project" value="UniProtKB-KW"/>
</dbReference>
<evidence type="ECO:0000256" key="11">
    <source>
        <dbReference type="ARBA" id="ARBA00023316"/>
    </source>
</evidence>
<evidence type="ECO:0000256" key="5">
    <source>
        <dbReference type="ARBA" id="ARBA00022645"/>
    </source>
</evidence>
<protein>
    <recommendedName>
        <fullName evidence="4">serine-type D-Ala-D-Ala carboxypeptidase</fullName>
        <ecNumber evidence="4">3.4.16.4</ecNumber>
    </recommendedName>
</protein>
<dbReference type="PANTHER" id="PTHR21581">
    <property type="entry name" value="D-ALANYL-D-ALANINE CARBOXYPEPTIDASE"/>
    <property type="match status" value="1"/>
</dbReference>
<evidence type="ECO:0000256" key="8">
    <source>
        <dbReference type="ARBA" id="ARBA00022801"/>
    </source>
</evidence>
<proteinExistence type="inferred from homology"/>
<evidence type="ECO:0000256" key="9">
    <source>
        <dbReference type="ARBA" id="ARBA00022960"/>
    </source>
</evidence>
<feature type="domain" description="Peptidase S11 D-Ala-D-Ala carboxypeptidase A C-terminal" evidence="18">
    <location>
        <begin position="311"/>
        <end position="401"/>
    </location>
</feature>
<dbReference type="PROSITE" id="PS51318">
    <property type="entry name" value="TAT"/>
    <property type="match status" value="1"/>
</dbReference>
<dbReference type="SUPFAM" id="SSF56601">
    <property type="entry name" value="beta-lactamase/transpeptidase-like"/>
    <property type="match status" value="1"/>
</dbReference>
<dbReference type="PANTHER" id="PTHR21581:SF6">
    <property type="entry name" value="TRAFFICKING PROTEIN PARTICLE COMPLEX SUBUNIT 12"/>
    <property type="match status" value="1"/>
</dbReference>
<evidence type="ECO:0000256" key="2">
    <source>
        <dbReference type="ARBA" id="ARBA00004752"/>
    </source>
</evidence>
<dbReference type="GO" id="GO:0009252">
    <property type="term" value="P:peptidoglycan biosynthetic process"/>
    <property type="evidence" value="ECO:0007669"/>
    <property type="project" value="UniProtKB-UniPathway"/>
</dbReference>
<dbReference type="GO" id="GO:0009002">
    <property type="term" value="F:serine-type D-Ala-D-Ala carboxypeptidase activity"/>
    <property type="evidence" value="ECO:0007669"/>
    <property type="project" value="UniProtKB-EC"/>
</dbReference>
<evidence type="ECO:0000259" key="18">
    <source>
        <dbReference type="SMART" id="SM00936"/>
    </source>
</evidence>